<evidence type="ECO:0000313" key="1">
    <source>
        <dbReference type="EMBL" id="KIS35820.1"/>
    </source>
</evidence>
<dbReference type="Gene3D" id="3.30.370.20">
    <property type="match status" value="1"/>
</dbReference>
<sequence>MNLILCCTPLQVLIARKIIELHPNEQFFGVMFGGVWDKKRTLYASKLAEVCSDSMNIDTGKDLKGFDSLKLMRQLKNKITHKGFDKVFLANLNSLWLQTYLSHVSFKELYTFDDGSDNIFPHPNLLREPDTFKYKLIKAFIGDKYSVNKLFKKIKKHYTVYPNYKNIVSNIEPISLWDNQIDCEIDGEVSFFIGQPLLNTKEENISLIKKLKEQISFDYYFPHPAEDYRVDGVNYVESELIFEDYVFKHLSNKKIIIYTFFSSVAFNLLSHPNVEIRFIRTSIPRWQFCYDSFPDLGLTIYKEI</sequence>
<comment type="caution">
    <text evidence="1">The sequence shown here is derived from an EMBL/GenBank/DDBJ whole genome shotgun (WGS) entry which is preliminary data.</text>
</comment>
<dbReference type="PATRIC" id="fig|727.582.peg.1313"/>
<reference evidence="1 2" key="1">
    <citation type="submission" date="2014-05" db="EMBL/GenBank/DDBJ databases">
        <title>Methylome analysis of the phasevarions of Haemophilus influenzae.</title>
        <authorList>
            <person name="Atack J.M."/>
            <person name="Fox K.L."/>
            <person name="Power P.M."/>
            <person name="Clark T."/>
            <person name="Jurcisek J."/>
            <person name="Korlach J."/>
            <person name="Bakaletz L.O."/>
            <person name="Jennings M.P."/>
        </authorList>
    </citation>
    <scope>NUCLEOTIDE SEQUENCE [LARGE SCALE GENOMIC DNA]</scope>
    <source>
        <strain evidence="1 2">1209</strain>
    </source>
</reference>
<proteinExistence type="predicted"/>
<dbReference type="Proteomes" id="UP000050700">
    <property type="component" value="Unassembled WGS sequence"/>
</dbReference>
<protein>
    <submittedName>
        <fullName evidence="1">CMP-N-acetylneuraminate-beta-galactosamide-alpha-2,3-sialyltransferase</fullName>
        <ecNumber evidence="1">2.4.99.-</ecNumber>
    </submittedName>
</protein>
<dbReference type="InterPro" id="IPR012477">
    <property type="entry name" value="Glyco_transf_52"/>
</dbReference>
<organism evidence="1 2">
    <name type="scientific">Haemophilus influenzae</name>
    <dbReference type="NCBI Taxonomy" id="727"/>
    <lineage>
        <taxon>Bacteria</taxon>
        <taxon>Pseudomonadati</taxon>
        <taxon>Pseudomonadota</taxon>
        <taxon>Gammaproteobacteria</taxon>
        <taxon>Pasteurellales</taxon>
        <taxon>Pasteurellaceae</taxon>
        <taxon>Haemophilus</taxon>
    </lineage>
</organism>
<accession>A0A0D0HNW1</accession>
<gene>
    <name evidence="1" type="primary">lst</name>
    <name evidence="1" type="ORF">NTHI1209_01432</name>
</gene>
<keyword evidence="1" id="KW-0808">Transferase</keyword>
<dbReference type="EMBL" id="JMQP01000002">
    <property type="protein sequence ID" value="KIS35820.1"/>
    <property type="molecule type" value="Genomic_DNA"/>
</dbReference>
<keyword evidence="1" id="KW-0328">Glycosyltransferase</keyword>
<dbReference type="AlphaFoldDB" id="A0A0D0HNW1"/>
<dbReference type="GO" id="GO:0016757">
    <property type="term" value="F:glycosyltransferase activity"/>
    <property type="evidence" value="ECO:0007669"/>
    <property type="project" value="UniProtKB-KW"/>
</dbReference>
<dbReference type="RefSeq" id="WP_042601172.1">
    <property type="nucleotide sequence ID" value="NZ_AP018781.1"/>
</dbReference>
<name>A0A0D0HNW1_HAEIF</name>
<dbReference type="EC" id="2.4.99.-" evidence="1"/>
<dbReference type="Pfam" id="PF07922">
    <property type="entry name" value="Glyco_transf_52"/>
    <property type="match status" value="1"/>
</dbReference>
<evidence type="ECO:0000313" key="2">
    <source>
        <dbReference type="Proteomes" id="UP000050700"/>
    </source>
</evidence>